<sequence length="997" mass="112626">MKKRKGQSNRLFRFWFFFLFFSLNISSLPAEIRFQTIEDFESGYVNLLSYSNEDQNPTAWELTSSDTYNNSAWALRLYGNTWKLQMINPVVVDSGAVFQVAAKTTTGAKIQGVGFSDGNNVLFYSFAGTQTLNIEEWVTVYQGAFNSGVWNIYQLPIADDWYAYFDYLPVINALIYINDLDGVSNRNFLIDSILNITEDIGIPPSVTISYQITFQGAEKQGTRDVGVQFSSQVIDPDSYSFTYQWDFGDSLSSQNPNPFHIYTVTDNHPYRATLKVIDDTNKWGLASCLVNVDPGPDTLPLRINFVGDIMLARGYEGPGGIIPTQGVNAIFQPTKSILGDAADITVANLEVVLTNQGTPHPTKSVVYRGNPANVSGLVYAGIDKVCLANNHTMDYGWTGLNQMLGNLSTNGIIYSGAGINSYDAYTPAFINRNGLNIAFLASSDRTGQYNNAQPYLNAGYNKPGIAYMTPYYIIQQLNAVQNVADLKIMEFHAGSEYSLAPGSNYDKSNPFLEDNEDEDYCPKTDVPHMWDIAIRHFAIDSGADLVIVHHPHIIQGIEIYQGKVIVHSLGNFAFDLNYPETMPSMIFYADASREGFSNFLIKPVFIDNYIPKPARGQLGKYILDYLAMRSTELNTKLRVDYNDISASVIMDDNSILATSHPYSFNMFLNPVSGQSNLSSPFKLPRFGSISKINNITPCLESEYRLGAETIWYGNFEDEGCSLWEVPEFSLTDVFDGVRSAKLSPSANQTVTATIKRRCKWYDNTKKYTLHGWIKTSNAINANIIISYYSNRTSGFIGNEYLTTNINRTTDWTFYYKELNIPSNAWYYDISLTCSSPSSGIAYALFDEVGLIEWTPWTAFDPHNFIANPNNYYWMQIRTQENPKSITVSFIELLYERFPYRTETKYSQNNPLSLFPNPFKDETTIEFQVQDKGKIKLEVYNMRGQKVKTLVNDILPERKNQLIWNGKDFKEKRVSSGVYFIRLEQGGNTTVKKVLLLH</sequence>
<dbReference type="EMBL" id="SMOG01000002">
    <property type="protein sequence ID" value="TDF74172.1"/>
    <property type="molecule type" value="Genomic_DNA"/>
</dbReference>
<comment type="caution">
    <text evidence="1">The sequence shown here is derived from an EMBL/GenBank/DDBJ whole genome shotgun (WGS) entry which is preliminary data.</text>
</comment>
<accession>A0AC61QKI7</accession>
<keyword evidence="2" id="KW-1185">Reference proteome</keyword>
<proteinExistence type="predicted"/>
<protein>
    <submittedName>
        <fullName evidence="1">T9SS type A sorting domain-containing protein</fullName>
    </submittedName>
</protein>
<name>A0AC61QKI7_9BACT</name>
<organism evidence="1 2">
    <name type="scientific">Candidatus Syntrophosphaera thermopropionivorans</name>
    <dbReference type="NCBI Taxonomy" id="2593015"/>
    <lineage>
        <taxon>Bacteria</taxon>
        <taxon>Pseudomonadati</taxon>
        <taxon>Candidatus Cloacimonadota</taxon>
        <taxon>Candidatus Cloacimonadia</taxon>
        <taxon>Candidatus Cloacimonadales</taxon>
        <taxon>Candidatus Cloacimonadaceae</taxon>
        <taxon>Candidatus Syntrophosphaera</taxon>
    </lineage>
</organism>
<dbReference type="Proteomes" id="UP000294588">
    <property type="component" value="Unassembled WGS sequence"/>
</dbReference>
<evidence type="ECO:0000313" key="2">
    <source>
        <dbReference type="Proteomes" id="UP000294588"/>
    </source>
</evidence>
<gene>
    <name evidence="1" type="ORF">E0946_01735</name>
</gene>
<evidence type="ECO:0000313" key="1">
    <source>
        <dbReference type="EMBL" id="TDF74172.1"/>
    </source>
</evidence>
<reference evidence="1" key="1">
    <citation type="submission" date="2019-03" db="EMBL/GenBank/DDBJ databases">
        <title>Candidatus Syntrophosphaera thermopropionivorans: a novel player in syntrophic propionate oxidation during anaerobic digestion.</title>
        <authorList>
            <person name="Dyksma S."/>
        </authorList>
    </citation>
    <scope>NUCLEOTIDE SEQUENCE</scope>
    <source>
        <strain evidence="1">W5</strain>
    </source>
</reference>